<dbReference type="InterPro" id="IPR038770">
    <property type="entry name" value="Na+/solute_symporter_sf"/>
</dbReference>
<evidence type="ECO:0000256" key="6">
    <source>
        <dbReference type="ARBA" id="ARBA00022692"/>
    </source>
</evidence>
<feature type="transmembrane region" description="Helical" evidence="11">
    <location>
        <begin position="343"/>
        <end position="361"/>
    </location>
</feature>
<dbReference type="HOGENOM" id="CLU_332856_0_0_4"/>
<evidence type="ECO:0000313" key="13">
    <source>
        <dbReference type="EMBL" id="BAO29560.1"/>
    </source>
</evidence>
<dbReference type="PANTHER" id="PTHR46157:SF4">
    <property type="entry name" value="K(+) EFFLUX ANTIPORTER 3, CHLOROPLASTIC"/>
    <property type="match status" value="1"/>
</dbReference>
<feature type="transmembrane region" description="Helical" evidence="11">
    <location>
        <begin position="40"/>
        <end position="57"/>
    </location>
</feature>
<keyword evidence="7" id="KW-0630">Potassium</keyword>
<protein>
    <recommendedName>
        <fullName evidence="12">RCK N-terminal domain-containing protein</fullName>
    </recommendedName>
</protein>
<feature type="transmembrane region" description="Helical" evidence="11">
    <location>
        <begin position="312"/>
        <end position="331"/>
    </location>
</feature>
<feature type="domain" description="RCK N-terminal" evidence="12">
    <location>
        <begin position="388"/>
        <end position="505"/>
    </location>
</feature>
<dbReference type="InterPro" id="IPR003148">
    <property type="entry name" value="RCK_N"/>
</dbReference>
<dbReference type="GO" id="GO:1902600">
    <property type="term" value="P:proton transmembrane transport"/>
    <property type="evidence" value="ECO:0007669"/>
    <property type="project" value="InterPro"/>
</dbReference>
<dbReference type="FunFam" id="3.40.50.720:FF:000036">
    <property type="entry name" value="Glutathione-regulated potassium-efflux system protein KefB"/>
    <property type="match status" value="1"/>
</dbReference>
<feature type="transmembrane region" description="Helical" evidence="11">
    <location>
        <begin position="9"/>
        <end position="28"/>
    </location>
</feature>
<keyword evidence="14" id="KW-1185">Reference proteome</keyword>
<dbReference type="RefSeq" id="WP_231851140.1">
    <property type="nucleotide sequence ID" value="NZ_AP012547.1"/>
</dbReference>
<keyword evidence="3" id="KW-0813">Transport</keyword>
<evidence type="ECO:0000256" key="1">
    <source>
        <dbReference type="ARBA" id="ARBA00004127"/>
    </source>
</evidence>
<dbReference type="GO" id="GO:0015297">
    <property type="term" value="F:antiporter activity"/>
    <property type="evidence" value="ECO:0007669"/>
    <property type="project" value="UniProtKB-KW"/>
</dbReference>
<dbReference type="InterPro" id="IPR036291">
    <property type="entry name" value="NAD(P)-bd_dom_sf"/>
</dbReference>
<keyword evidence="8 11" id="KW-1133">Transmembrane helix</keyword>
<reference evidence="13 14" key="1">
    <citation type="journal article" date="2014" name="Syst. Appl. Microbiol.">
        <title>Complete genomes of freshwater sulfur oxidizers Sulfuricella denitrificans skB26 and Sulfuritalea hydrogenivorans sk43H: genetic insights into the sulfur oxidation pathway of betaproteobacteria.</title>
        <authorList>
            <person name="Watanabe T."/>
            <person name="Kojima H."/>
            <person name="Fukui M."/>
        </authorList>
    </citation>
    <scope>NUCLEOTIDE SEQUENCE [LARGE SCALE GENOMIC DNA]</scope>
    <source>
        <strain evidence="13">DSM22779</strain>
    </source>
</reference>
<evidence type="ECO:0000256" key="9">
    <source>
        <dbReference type="ARBA" id="ARBA00023065"/>
    </source>
</evidence>
<dbReference type="Gene3D" id="3.40.50.620">
    <property type="entry name" value="HUPs"/>
    <property type="match status" value="2"/>
</dbReference>
<sequence length="859" mass="92252">MVMVTFQRLHIPSSLGYLLVGLILGPHTVGPTVHVAEFKVLAEFGVVFLLFSIGLNYSLPQLHAMRHQILGLGTAQVALTTAAVGTLLWLAGLSPAVAFVIGAVFAQSSSTIIGRQLAEQGEDATPHGRLGLAISVFQDVTAVPFLILIPVLGAATGMNALAGELGWAMAKAVLAFTLVFYAARWALRPLFHLVAERRSSELFTLTVLLVVLAAAWTTNSLGLSLAFGAFLAGMMLGETEFRHQVESSIRPFRDVLLGLFFVGIGMLIDPSTLPRIWHWALLGALLLLSSKIVVVALIVGRSGMDALEAWRTALLLAVGGEFGFALLAIALESSVIDPEVGQIVLTAVLFSMVAGVLLIRYNQAIASRLTKPVASAPPLADQLSGLPAPKVLIGGYGRVGHTIAVLLKSSGVDFVAFDTDPKRVQQGQAEGHAVLYGDIADAELLTAARAERASLAIITVDSHVVALRTVAALSQHFPQVPVIARARDLEASSALIEAGAIHAYPEAIESSLRLGATALRMLQIPTVDIDQMLQDIRDWDYQPVIDPPREGECQMTSAQTILVATDLSAPARHSVERAFYLAASIESELCILHVMELDSLESLREALGDDVFEVKTALNSDARMRLDLLTGDAAINRGVAARTRVAEGNPLATIAAEADALDAHLVVLGARGESFLRHALLGSTAARLLRKSWRRPVLVVKQAPHEAYRRVLVAVDFSPVSLHAIRLARHWSPNADLVLLHAFELPYEGKLTFAGIDEQVIRRLVMTESEHRRKRLRDLATAAGLAPIDYSGRVIHGVPAQQIAAMEQEYDCDLIVVGKHGSHIAEELLLGSVTKHVLTESQCDVLVICDPRDAPDESP</sequence>
<dbReference type="GO" id="GO:0006813">
    <property type="term" value="P:potassium ion transport"/>
    <property type="evidence" value="ECO:0007669"/>
    <property type="project" value="UniProtKB-KW"/>
</dbReference>
<dbReference type="CDD" id="cd00293">
    <property type="entry name" value="USP-like"/>
    <property type="match status" value="2"/>
</dbReference>
<dbReference type="InterPro" id="IPR006015">
    <property type="entry name" value="Universal_stress_UspA"/>
</dbReference>
<feature type="transmembrane region" description="Helical" evidence="11">
    <location>
        <begin position="276"/>
        <end position="300"/>
    </location>
</feature>
<evidence type="ECO:0000313" key="14">
    <source>
        <dbReference type="Proteomes" id="UP000031637"/>
    </source>
</evidence>
<feature type="transmembrane region" description="Helical" evidence="11">
    <location>
        <begin position="69"/>
        <end position="90"/>
    </location>
</feature>
<dbReference type="Pfam" id="PF00999">
    <property type="entry name" value="Na_H_Exchanger"/>
    <property type="match status" value="1"/>
</dbReference>
<dbReference type="Gene3D" id="1.20.1530.20">
    <property type="match status" value="1"/>
</dbReference>
<evidence type="ECO:0000256" key="11">
    <source>
        <dbReference type="SAM" id="Phobius"/>
    </source>
</evidence>
<keyword evidence="4" id="KW-0050">Antiport</keyword>
<dbReference type="InterPro" id="IPR006153">
    <property type="entry name" value="Cation/H_exchanger_TM"/>
</dbReference>
<dbReference type="SUPFAM" id="SSF51735">
    <property type="entry name" value="NAD(P)-binding Rossmann-fold domains"/>
    <property type="match status" value="1"/>
</dbReference>
<dbReference type="AlphaFoldDB" id="W0SFL7"/>
<dbReference type="Gene3D" id="3.40.50.720">
    <property type="entry name" value="NAD(P)-binding Rossmann-like Domain"/>
    <property type="match status" value="1"/>
</dbReference>
<accession>W0SFL7</accession>
<comment type="similarity">
    <text evidence="2">Belongs to the universal stress protein A family.</text>
</comment>
<organism evidence="13 14">
    <name type="scientific">Sulfuritalea hydrogenivorans sk43H</name>
    <dbReference type="NCBI Taxonomy" id="1223802"/>
    <lineage>
        <taxon>Bacteria</taxon>
        <taxon>Pseudomonadati</taxon>
        <taxon>Pseudomonadota</taxon>
        <taxon>Betaproteobacteria</taxon>
        <taxon>Nitrosomonadales</taxon>
        <taxon>Sterolibacteriaceae</taxon>
        <taxon>Sulfuritalea</taxon>
    </lineage>
</organism>
<dbReference type="EMBL" id="AP012547">
    <property type="protein sequence ID" value="BAO29560.1"/>
    <property type="molecule type" value="Genomic_DNA"/>
</dbReference>
<dbReference type="Proteomes" id="UP000031637">
    <property type="component" value="Chromosome"/>
</dbReference>
<dbReference type="STRING" id="1223802.SUTH_01768"/>
<feature type="transmembrane region" description="Helical" evidence="11">
    <location>
        <begin position="96"/>
        <end position="118"/>
    </location>
</feature>
<dbReference type="GO" id="GO:0005886">
    <property type="term" value="C:plasma membrane"/>
    <property type="evidence" value="ECO:0007669"/>
    <property type="project" value="TreeGrafter"/>
</dbReference>
<name>W0SFL7_9PROT</name>
<dbReference type="InterPro" id="IPR014729">
    <property type="entry name" value="Rossmann-like_a/b/a_fold"/>
</dbReference>
<dbReference type="KEGG" id="shd:SUTH_01768"/>
<dbReference type="PANTHER" id="PTHR46157">
    <property type="entry name" value="K(+) EFFLUX ANTIPORTER 3, CHLOROPLASTIC"/>
    <property type="match status" value="1"/>
</dbReference>
<keyword evidence="5" id="KW-0633">Potassium transport</keyword>
<dbReference type="PROSITE" id="PS51201">
    <property type="entry name" value="RCK_N"/>
    <property type="match status" value="1"/>
</dbReference>
<comment type="subcellular location">
    <subcellularLocation>
        <location evidence="1">Endomembrane system</location>
        <topology evidence="1">Multi-pass membrane protein</topology>
    </subcellularLocation>
</comment>
<keyword evidence="9" id="KW-0406">Ion transport</keyword>
<dbReference type="SUPFAM" id="SSF52402">
    <property type="entry name" value="Adenine nucleotide alpha hydrolases-like"/>
    <property type="match status" value="2"/>
</dbReference>
<evidence type="ECO:0000256" key="7">
    <source>
        <dbReference type="ARBA" id="ARBA00022958"/>
    </source>
</evidence>
<gene>
    <name evidence="13" type="ORF">SUTH_01768</name>
</gene>
<evidence type="ECO:0000256" key="8">
    <source>
        <dbReference type="ARBA" id="ARBA00022989"/>
    </source>
</evidence>
<feature type="transmembrane region" description="Helical" evidence="11">
    <location>
        <begin position="165"/>
        <end position="187"/>
    </location>
</feature>
<dbReference type="InterPro" id="IPR006016">
    <property type="entry name" value="UspA"/>
</dbReference>
<evidence type="ECO:0000256" key="10">
    <source>
        <dbReference type="ARBA" id="ARBA00023136"/>
    </source>
</evidence>
<feature type="transmembrane region" description="Helical" evidence="11">
    <location>
        <begin position="130"/>
        <end position="153"/>
    </location>
</feature>
<feature type="transmembrane region" description="Helical" evidence="11">
    <location>
        <begin position="251"/>
        <end position="270"/>
    </location>
</feature>
<keyword evidence="6 11" id="KW-0812">Transmembrane</keyword>
<dbReference type="Pfam" id="PF00582">
    <property type="entry name" value="Usp"/>
    <property type="match status" value="2"/>
</dbReference>
<dbReference type="GO" id="GO:0012505">
    <property type="term" value="C:endomembrane system"/>
    <property type="evidence" value="ECO:0007669"/>
    <property type="project" value="UniProtKB-SubCell"/>
</dbReference>
<evidence type="ECO:0000259" key="12">
    <source>
        <dbReference type="PROSITE" id="PS51201"/>
    </source>
</evidence>
<evidence type="ECO:0000256" key="5">
    <source>
        <dbReference type="ARBA" id="ARBA00022538"/>
    </source>
</evidence>
<dbReference type="PRINTS" id="PR01438">
    <property type="entry name" value="UNVRSLSTRESS"/>
</dbReference>
<proteinExistence type="inferred from homology"/>
<dbReference type="Pfam" id="PF02254">
    <property type="entry name" value="TrkA_N"/>
    <property type="match status" value="1"/>
</dbReference>
<evidence type="ECO:0000256" key="3">
    <source>
        <dbReference type="ARBA" id="ARBA00022448"/>
    </source>
</evidence>
<evidence type="ECO:0000256" key="2">
    <source>
        <dbReference type="ARBA" id="ARBA00008791"/>
    </source>
</evidence>
<evidence type="ECO:0000256" key="4">
    <source>
        <dbReference type="ARBA" id="ARBA00022449"/>
    </source>
</evidence>
<keyword evidence="10 11" id="KW-0472">Membrane</keyword>